<proteinExistence type="predicted"/>
<dbReference type="Proteomes" id="UP000276133">
    <property type="component" value="Unassembled WGS sequence"/>
</dbReference>
<accession>A0A3M7SLN8</accession>
<evidence type="ECO:0000313" key="2">
    <source>
        <dbReference type="Proteomes" id="UP000276133"/>
    </source>
</evidence>
<name>A0A3M7SLN8_BRAPC</name>
<dbReference type="AlphaFoldDB" id="A0A3M7SLN8"/>
<organism evidence="1 2">
    <name type="scientific">Brachionus plicatilis</name>
    <name type="common">Marine rotifer</name>
    <name type="synonym">Brachionus muelleri</name>
    <dbReference type="NCBI Taxonomy" id="10195"/>
    <lineage>
        <taxon>Eukaryota</taxon>
        <taxon>Metazoa</taxon>
        <taxon>Spiralia</taxon>
        <taxon>Gnathifera</taxon>
        <taxon>Rotifera</taxon>
        <taxon>Eurotatoria</taxon>
        <taxon>Monogononta</taxon>
        <taxon>Pseudotrocha</taxon>
        <taxon>Ploima</taxon>
        <taxon>Brachionidae</taxon>
        <taxon>Brachionus</taxon>
    </lineage>
</organism>
<dbReference type="EMBL" id="REGN01001171">
    <property type="protein sequence ID" value="RNA36550.1"/>
    <property type="molecule type" value="Genomic_DNA"/>
</dbReference>
<gene>
    <name evidence="1" type="ORF">BpHYR1_041384</name>
</gene>
<keyword evidence="2" id="KW-1185">Reference proteome</keyword>
<protein>
    <submittedName>
        <fullName evidence="1">Uncharacterized protein</fullName>
    </submittedName>
</protein>
<comment type="caution">
    <text evidence="1">The sequence shown here is derived from an EMBL/GenBank/DDBJ whole genome shotgun (WGS) entry which is preliminary data.</text>
</comment>
<sequence>MIYLVISNSKRNKEEKILLNESNKFKVLITRYKLCISKQIKNIFSFIIQNIIFDFTLKKIFPMSLNNSINFQKSYP</sequence>
<reference evidence="1 2" key="1">
    <citation type="journal article" date="2018" name="Sci. Rep.">
        <title>Genomic signatures of local adaptation to the degree of environmental predictability in rotifers.</title>
        <authorList>
            <person name="Franch-Gras L."/>
            <person name="Hahn C."/>
            <person name="Garcia-Roger E.M."/>
            <person name="Carmona M.J."/>
            <person name="Serra M."/>
            <person name="Gomez A."/>
        </authorList>
    </citation>
    <scope>NUCLEOTIDE SEQUENCE [LARGE SCALE GENOMIC DNA]</scope>
    <source>
        <strain evidence="1">HYR1</strain>
    </source>
</reference>
<evidence type="ECO:0000313" key="1">
    <source>
        <dbReference type="EMBL" id="RNA36550.1"/>
    </source>
</evidence>